<sequence length="269" mass="29958">MTGEAAQPPMAWRYCGNQLKLWRLRAGVSREELGKEAGYGYDAVKSMEQGRRRPTVRLLEIADEMCEAHGLLLAARDYLTPERFPSFSLDFIRYEAEAIALSSFQPLLIPGLLQTEEYARELIGAHWPPLDDEAIEEMVAARLERQALLDKQARAFSFVIGEGPLRQALSGTAAHKRQLHHLMETGERRNVTIQVLPNGGAHAGLNGPLVLLETQEHEHIAYEEGQTTGVLYTDAEKISIATQRHVMISRQSLSPSESASFISKLAEAL</sequence>
<reference evidence="2 3" key="1">
    <citation type="submission" date="2020-08" db="EMBL/GenBank/DDBJ databases">
        <title>Genomic Encyclopedia of Type Strains, Phase III (KMG-III): the genomes of soil and plant-associated and newly described type strains.</title>
        <authorList>
            <person name="Whitman W."/>
        </authorList>
    </citation>
    <scope>NUCLEOTIDE SEQUENCE [LARGE SCALE GENOMIC DNA]</scope>
    <source>
        <strain evidence="2 3">CECT 3266</strain>
    </source>
</reference>
<organism evidence="2 3">
    <name type="scientific">Streptomyces olivoverticillatus</name>
    <dbReference type="NCBI Taxonomy" id="66427"/>
    <lineage>
        <taxon>Bacteria</taxon>
        <taxon>Bacillati</taxon>
        <taxon>Actinomycetota</taxon>
        <taxon>Actinomycetes</taxon>
        <taxon>Kitasatosporales</taxon>
        <taxon>Streptomycetaceae</taxon>
        <taxon>Streptomyces</taxon>
    </lineage>
</organism>
<dbReference type="InterPro" id="IPR043917">
    <property type="entry name" value="DUF5753"/>
</dbReference>
<dbReference type="GO" id="GO:0003677">
    <property type="term" value="F:DNA binding"/>
    <property type="evidence" value="ECO:0007669"/>
    <property type="project" value="InterPro"/>
</dbReference>
<dbReference type="EMBL" id="JACHJH010000004">
    <property type="protein sequence ID" value="MBB4894339.1"/>
    <property type="molecule type" value="Genomic_DNA"/>
</dbReference>
<feature type="domain" description="HTH cro/C1-type" evidence="1">
    <location>
        <begin position="19"/>
        <end position="60"/>
    </location>
</feature>
<keyword evidence="3" id="KW-1185">Reference proteome</keyword>
<accession>A0A7W7LQ07</accession>
<dbReference type="Gene3D" id="1.10.260.40">
    <property type="entry name" value="lambda repressor-like DNA-binding domains"/>
    <property type="match status" value="1"/>
</dbReference>
<dbReference type="Pfam" id="PF13560">
    <property type="entry name" value="HTH_31"/>
    <property type="match status" value="1"/>
</dbReference>
<dbReference type="RefSeq" id="WP_184350134.1">
    <property type="nucleotide sequence ID" value="NZ_JACHJH010000004.1"/>
</dbReference>
<evidence type="ECO:0000259" key="1">
    <source>
        <dbReference type="PROSITE" id="PS50943"/>
    </source>
</evidence>
<name>A0A7W7LQ07_9ACTN</name>
<dbReference type="InterPro" id="IPR001387">
    <property type="entry name" value="Cro/C1-type_HTH"/>
</dbReference>
<dbReference type="AlphaFoldDB" id="A0A7W7LQ07"/>
<gene>
    <name evidence="2" type="ORF">FHS39_003373</name>
</gene>
<proteinExistence type="predicted"/>
<dbReference type="SMART" id="SM00530">
    <property type="entry name" value="HTH_XRE"/>
    <property type="match status" value="1"/>
</dbReference>
<comment type="caution">
    <text evidence="2">The sequence shown here is derived from an EMBL/GenBank/DDBJ whole genome shotgun (WGS) entry which is preliminary data.</text>
</comment>
<dbReference type="InterPro" id="IPR010982">
    <property type="entry name" value="Lambda_DNA-bd_dom_sf"/>
</dbReference>
<dbReference type="PROSITE" id="PS50943">
    <property type="entry name" value="HTH_CROC1"/>
    <property type="match status" value="1"/>
</dbReference>
<dbReference type="CDD" id="cd00093">
    <property type="entry name" value="HTH_XRE"/>
    <property type="match status" value="1"/>
</dbReference>
<dbReference type="Proteomes" id="UP000556084">
    <property type="component" value="Unassembled WGS sequence"/>
</dbReference>
<evidence type="ECO:0000313" key="2">
    <source>
        <dbReference type="EMBL" id="MBB4894339.1"/>
    </source>
</evidence>
<dbReference type="Pfam" id="PF19054">
    <property type="entry name" value="DUF5753"/>
    <property type="match status" value="1"/>
</dbReference>
<protein>
    <submittedName>
        <fullName evidence="2">Transcriptional regulator with XRE-family HTH domain</fullName>
    </submittedName>
</protein>
<dbReference type="SUPFAM" id="SSF47413">
    <property type="entry name" value="lambda repressor-like DNA-binding domains"/>
    <property type="match status" value="1"/>
</dbReference>
<evidence type="ECO:0000313" key="3">
    <source>
        <dbReference type="Proteomes" id="UP000556084"/>
    </source>
</evidence>